<name>A0A0C3GVN8_OIDMZ</name>
<dbReference type="Proteomes" id="UP000054321">
    <property type="component" value="Unassembled WGS sequence"/>
</dbReference>
<accession>A0A0C3GVN8</accession>
<dbReference type="EMBL" id="KN832877">
    <property type="protein sequence ID" value="KIN00136.1"/>
    <property type="molecule type" value="Genomic_DNA"/>
</dbReference>
<dbReference type="AlphaFoldDB" id="A0A0C3GVN8"/>
<evidence type="ECO:0000313" key="1">
    <source>
        <dbReference type="EMBL" id="KIN00136.1"/>
    </source>
</evidence>
<reference evidence="2" key="2">
    <citation type="submission" date="2015-01" db="EMBL/GenBank/DDBJ databases">
        <title>Evolutionary Origins and Diversification of the Mycorrhizal Mutualists.</title>
        <authorList>
            <consortium name="DOE Joint Genome Institute"/>
            <consortium name="Mycorrhizal Genomics Consortium"/>
            <person name="Kohler A."/>
            <person name="Kuo A."/>
            <person name="Nagy L.G."/>
            <person name="Floudas D."/>
            <person name="Copeland A."/>
            <person name="Barry K.W."/>
            <person name="Cichocki N."/>
            <person name="Veneault-Fourrey C."/>
            <person name="LaButti K."/>
            <person name="Lindquist E.A."/>
            <person name="Lipzen A."/>
            <person name="Lundell T."/>
            <person name="Morin E."/>
            <person name="Murat C."/>
            <person name="Riley R."/>
            <person name="Ohm R."/>
            <person name="Sun H."/>
            <person name="Tunlid A."/>
            <person name="Henrissat B."/>
            <person name="Grigoriev I.V."/>
            <person name="Hibbett D.S."/>
            <person name="Martin F."/>
        </authorList>
    </citation>
    <scope>NUCLEOTIDE SEQUENCE [LARGE SCALE GENOMIC DNA]</scope>
    <source>
        <strain evidence="2">Zn</strain>
    </source>
</reference>
<organism evidence="1 2">
    <name type="scientific">Oidiodendron maius (strain Zn)</name>
    <dbReference type="NCBI Taxonomy" id="913774"/>
    <lineage>
        <taxon>Eukaryota</taxon>
        <taxon>Fungi</taxon>
        <taxon>Dikarya</taxon>
        <taxon>Ascomycota</taxon>
        <taxon>Pezizomycotina</taxon>
        <taxon>Leotiomycetes</taxon>
        <taxon>Leotiomycetes incertae sedis</taxon>
        <taxon>Myxotrichaceae</taxon>
        <taxon>Oidiodendron</taxon>
    </lineage>
</organism>
<dbReference type="HOGENOM" id="CLU_013726_0_0_1"/>
<gene>
    <name evidence="1" type="ORF">OIDMADRAFT_180407</name>
</gene>
<keyword evidence="2" id="KW-1185">Reference proteome</keyword>
<proteinExistence type="predicted"/>
<dbReference type="InParanoid" id="A0A0C3GVN8"/>
<protein>
    <submittedName>
        <fullName evidence="1">Uncharacterized protein</fullName>
    </submittedName>
</protein>
<dbReference type="OrthoDB" id="5371510at2759"/>
<evidence type="ECO:0000313" key="2">
    <source>
        <dbReference type="Proteomes" id="UP000054321"/>
    </source>
</evidence>
<reference evidence="1 2" key="1">
    <citation type="submission" date="2014-04" db="EMBL/GenBank/DDBJ databases">
        <authorList>
            <consortium name="DOE Joint Genome Institute"/>
            <person name="Kuo A."/>
            <person name="Martino E."/>
            <person name="Perotto S."/>
            <person name="Kohler A."/>
            <person name="Nagy L.G."/>
            <person name="Floudas D."/>
            <person name="Copeland A."/>
            <person name="Barry K.W."/>
            <person name="Cichocki N."/>
            <person name="Veneault-Fourrey C."/>
            <person name="LaButti K."/>
            <person name="Lindquist E.A."/>
            <person name="Lipzen A."/>
            <person name="Lundell T."/>
            <person name="Morin E."/>
            <person name="Murat C."/>
            <person name="Sun H."/>
            <person name="Tunlid A."/>
            <person name="Henrissat B."/>
            <person name="Grigoriev I.V."/>
            <person name="Hibbett D.S."/>
            <person name="Martin F."/>
            <person name="Nordberg H.P."/>
            <person name="Cantor M.N."/>
            <person name="Hua S.X."/>
        </authorList>
    </citation>
    <scope>NUCLEOTIDE SEQUENCE [LARGE SCALE GENOMIC DNA]</scope>
    <source>
        <strain evidence="1 2">Zn</strain>
    </source>
</reference>
<sequence length="818" mass="91901">MDSNTLLHYRWSPPLGSCLPTEINRSLDKRDISAIAYSKSLLLEGDTLVFIRYPRDRELFDPAGFKLSSKSHRVHSQKLLATGSVVFQKLFSDRDQQRARRIAGYTSTNPLPNGIQYILDLTPPDEGDVAVELTTSLSCSLGIRKWATTAPTFGVDPTHVAGRDEFARLPHYPIEEETPNQPRNEDDDVKPAEVADEIPEYCPIRHRAGIERLLRIIEGRGPSLDSAPKVLTLAVLGKYFDCTQAVAGFIESWIMTEPNNKFIEIIPEAAFQIGLYLHSKMIIEPAFAVLVSEGAFLAAARMKSDFEGCKNNATLFGRPKEDINEDELNRIEAAANDFQSRINGAATKLTHPSMAWLQDLREYPKLYRFQEHAPEGSKVRLAVDKLVKLLGHYVRGRIIAVSMHPISDSHNTRANSNRGFEHYLEPYEGNFEVMYDTMSPDERYLTSFYWELLRDTHWSVSGRSNVFFKYESSAISYQLTELISKPNGIEKVEMFDLTSAQDALNDLILSEVQAGRYYKEPIPKECYDRTPSIEPLLDPFWGKLENYHDLPPEVEMTLATFGLPVRLKASEGKEGHNKYSPYNKMHAISARVPSEMETCNYRNLPFFSLSEFFANVEAELSATCRAMLTDNYFGIRSFVDTLVCMSGEELKYLPLWAGGNEDGTGGVFEKPIPPAEYGVAPNGPGPAYHTGLSVLSQTSSIVDIDEDDQMTEVGTVNTSIAVENGYSSHVDRRVIMSDFGSITSFVDVQEFEGNNKSKEVRHEAVQEYGGFTMSENGLDDIHGYFGKGEDKSNDFELVEEDDFMMVSDGEDDLDDLTP</sequence>